<dbReference type="RefSeq" id="WP_138156479.1">
    <property type="nucleotide sequence ID" value="NZ_CP039381.1"/>
</dbReference>
<protein>
    <submittedName>
        <fullName evidence="2">Uncharacterized protein</fullName>
    </submittedName>
</protein>
<keyword evidence="1" id="KW-0812">Transmembrane</keyword>
<dbReference type="EMBL" id="CP039381">
    <property type="protein sequence ID" value="QCT06402.1"/>
    <property type="molecule type" value="Genomic_DNA"/>
</dbReference>
<proteinExistence type="predicted"/>
<evidence type="ECO:0000256" key="1">
    <source>
        <dbReference type="SAM" id="Phobius"/>
    </source>
</evidence>
<reference evidence="2 3" key="1">
    <citation type="submission" date="2019-04" db="EMBL/GenBank/DDBJ databases">
        <authorList>
            <person name="Embree M."/>
            <person name="Gaffney J.R."/>
        </authorList>
    </citation>
    <scope>NUCLEOTIDE SEQUENCE [LARGE SCALE GENOMIC DNA]</scope>
    <source>
        <strain evidence="2 3">JE7A12</strain>
    </source>
</reference>
<keyword evidence="3" id="KW-1185">Reference proteome</keyword>
<evidence type="ECO:0000313" key="3">
    <source>
        <dbReference type="Proteomes" id="UP000301475"/>
    </source>
</evidence>
<sequence>MSGEVVVALITLLGSAIGTIGGIFATNKMTAYRIEQLEKKVDKHNQVVERMYEAEKNISVISEEIKNVNHRIEELEH</sequence>
<name>A0A4P8XUR6_9FIRM</name>
<accession>A0A4P8XUR6</accession>
<dbReference type="AlphaFoldDB" id="A0A4P8XUR6"/>
<dbReference type="Proteomes" id="UP000301475">
    <property type="component" value="Chromosome"/>
</dbReference>
<dbReference type="KEGG" id="ruj:E5Z56_03120"/>
<gene>
    <name evidence="2" type="ORF">E5Z56_03120</name>
</gene>
<evidence type="ECO:0000313" key="2">
    <source>
        <dbReference type="EMBL" id="QCT06402.1"/>
    </source>
</evidence>
<organism evidence="2 3">
    <name type="scientific">Ruminococcus bovis</name>
    <dbReference type="NCBI Taxonomy" id="2564099"/>
    <lineage>
        <taxon>Bacteria</taxon>
        <taxon>Bacillati</taxon>
        <taxon>Bacillota</taxon>
        <taxon>Clostridia</taxon>
        <taxon>Eubacteriales</taxon>
        <taxon>Oscillospiraceae</taxon>
        <taxon>Ruminococcus</taxon>
    </lineage>
</organism>
<dbReference type="OrthoDB" id="2187587at2"/>
<keyword evidence="1" id="KW-0472">Membrane</keyword>
<keyword evidence="1" id="KW-1133">Transmembrane helix</keyword>
<feature type="transmembrane region" description="Helical" evidence="1">
    <location>
        <begin position="6"/>
        <end position="25"/>
    </location>
</feature>